<feature type="signal peptide" evidence="4">
    <location>
        <begin position="1"/>
        <end position="21"/>
    </location>
</feature>
<feature type="chain" id="PRO_5047433916" description="LppX_LprAFG lipoprotein" evidence="4">
    <location>
        <begin position="22"/>
        <end position="240"/>
    </location>
</feature>
<name>A0ABN1TN74_9ACTN</name>
<protein>
    <recommendedName>
        <fullName evidence="7">LppX_LprAFG lipoprotein</fullName>
    </recommendedName>
</protein>
<evidence type="ECO:0000313" key="6">
    <source>
        <dbReference type="Proteomes" id="UP001501581"/>
    </source>
</evidence>
<dbReference type="Proteomes" id="UP001501581">
    <property type="component" value="Unassembled WGS sequence"/>
</dbReference>
<dbReference type="EMBL" id="BAAALG010000002">
    <property type="protein sequence ID" value="GAA1093133.1"/>
    <property type="molecule type" value="Genomic_DNA"/>
</dbReference>
<evidence type="ECO:0008006" key="7">
    <source>
        <dbReference type="Google" id="ProtNLM"/>
    </source>
</evidence>
<dbReference type="PROSITE" id="PS51257">
    <property type="entry name" value="PROKAR_LIPOPROTEIN"/>
    <property type="match status" value="1"/>
</dbReference>
<evidence type="ECO:0000256" key="4">
    <source>
        <dbReference type="SAM" id="SignalP"/>
    </source>
</evidence>
<sequence length="240" mass="24811">MARTKKLLLAPALVLALSLSACVGQDDKDGPVSEENSPQEALDLAKKTLDETSGVQLELKAEDLPANAPGIVLTGASGVAVHPRAFEGDIVASLSGLTQNGQVVAIEDTVWVKIALLGNAFQELDPGKIGAPNPAQLIATEGGLSDLLVSTGDVEEGDSVRGGSNNDEVLTEYTGTLAGDDVTVLVPTASGDTFDVVYQIAGNGELRSMAITGVFYADTDPMTYTVSFDDYGTTQKITAP</sequence>
<dbReference type="CDD" id="cd16334">
    <property type="entry name" value="LppX-like"/>
    <property type="match status" value="1"/>
</dbReference>
<proteinExistence type="inferred from homology"/>
<gene>
    <name evidence="5" type="ORF">GCM10009668_05510</name>
</gene>
<evidence type="ECO:0000256" key="3">
    <source>
        <dbReference type="ARBA" id="ARBA00022475"/>
    </source>
</evidence>
<keyword evidence="3" id="KW-0472">Membrane</keyword>
<evidence type="ECO:0000313" key="5">
    <source>
        <dbReference type="EMBL" id="GAA1093133.1"/>
    </source>
</evidence>
<dbReference type="RefSeq" id="WP_343991115.1">
    <property type="nucleotide sequence ID" value="NZ_BAAALG010000002.1"/>
</dbReference>
<keyword evidence="6" id="KW-1185">Reference proteome</keyword>
<evidence type="ECO:0000256" key="2">
    <source>
        <dbReference type="ARBA" id="ARBA00009194"/>
    </source>
</evidence>
<comment type="caution">
    <text evidence="5">The sequence shown here is derived from an EMBL/GenBank/DDBJ whole genome shotgun (WGS) entry which is preliminary data.</text>
</comment>
<dbReference type="InterPro" id="IPR009830">
    <property type="entry name" value="LppX/LprAFG"/>
</dbReference>
<dbReference type="SUPFAM" id="SSF89392">
    <property type="entry name" value="Prokaryotic lipoproteins and lipoprotein localization factors"/>
    <property type="match status" value="1"/>
</dbReference>
<reference evidence="5 6" key="1">
    <citation type="journal article" date="2019" name="Int. J. Syst. Evol. Microbiol.">
        <title>The Global Catalogue of Microorganisms (GCM) 10K type strain sequencing project: providing services to taxonomists for standard genome sequencing and annotation.</title>
        <authorList>
            <consortium name="The Broad Institute Genomics Platform"/>
            <consortium name="The Broad Institute Genome Sequencing Center for Infectious Disease"/>
            <person name="Wu L."/>
            <person name="Ma J."/>
        </authorList>
    </citation>
    <scope>NUCLEOTIDE SEQUENCE [LARGE SCALE GENOMIC DNA]</scope>
    <source>
        <strain evidence="5 6">JCM 13008</strain>
    </source>
</reference>
<dbReference type="Gene3D" id="2.50.20.20">
    <property type="match status" value="1"/>
</dbReference>
<comment type="subcellular location">
    <subcellularLocation>
        <location evidence="1">Cell envelope</location>
    </subcellularLocation>
</comment>
<dbReference type="Pfam" id="PF07161">
    <property type="entry name" value="LppX_LprAFG"/>
    <property type="match status" value="1"/>
</dbReference>
<keyword evidence="3" id="KW-1003">Cell membrane</keyword>
<accession>A0ABN1TN74</accession>
<keyword evidence="4" id="KW-0732">Signal</keyword>
<dbReference type="InterPro" id="IPR029046">
    <property type="entry name" value="LolA/LolB/LppX"/>
</dbReference>
<organism evidence="5 6">
    <name type="scientific">Nocardioides dubius</name>
    <dbReference type="NCBI Taxonomy" id="317019"/>
    <lineage>
        <taxon>Bacteria</taxon>
        <taxon>Bacillati</taxon>
        <taxon>Actinomycetota</taxon>
        <taxon>Actinomycetes</taxon>
        <taxon>Propionibacteriales</taxon>
        <taxon>Nocardioidaceae</taxon>
        <taxon>Nocardioides</taxon>
    </lineage>
</organism>
<evidence type="ECO:0000256" key="1">
    <source>
        <dbReference type="ARBA" id="ARBA00004196"/>
    </source>
</evidence>
<comment type="similarity">
    <text evidence="2">Belongs to the LppX/LprAFG lipoprotein family.</text>
</comment>